<dbReference type="EMBL" id="JBHTGR010000005">
    <property type="protein sequence ID" value="MFC7746197.1"/>
    <property type="molecule type" value="Genomic_DNA"/>
</dbReference>
<dbReference type="Proteomes" id="UP001596620">
    <property type="component" value="Unassembled WGS sequence"/>
</dbReference>
<comment type="similarity">
    <text evidence="5">Belongs to the purine/pyrimidine phosphoribosyltransferase family. Xpt subfamily.</text>
</comment>
<dbReference type="InterPro" id="IPR029057">
    <property type="entry name" value="PRTase-like"/>
</dbReference>
<comment type="caution">
    <text evidence="8">The sequence shown here is derived from an EMBL/GenBank/DDBJ whole genome shotgun (WGS) entry which is preliminary data.</text>
</comment>
<evidence type="ECO:0000256" key="5">
    <source>
        <dbReference type="HAMAP-Rule" id="MF_01184"/>
    </source>
</evidence>
<keyword evidence="9" id="KW-1185">Reference proteome</keyword>
<keyword evidence="3 5" id="KW-0808">Transferase</keyword>
<dbReference type="InterPro" id="IPR050118">
    <property type="entry name" value="Pur/Pyrimidine_PRTase"/>
</dbReference>
<dbReference type="InterPro" id="IPR000836">
    <property type="entry name" value="PRTase_dom"/>
</dbReference>
<keyword evidence="4 5" id="KW-0660">Purine salvage</keyword>
<evidence type="ECO:0000259" key="7">
    <source>
        <dbReference type="Pfam" id="PF00156"/>
    </source>
</evidence>
<keyword evidence="2 5" id="KW-0328">Glycosyltransferase</keyword>
<comment type="subcellular location">
    <subcellularLocation>
        <location evidence="5">Cytoplasm</location>
    </subcellularLocation>
</comment>
<comment type="catalytic activity">
    <reaction evidence="5">
        <text>XMP + diphosphate = xanthine + 5-phospho-alpha-D-ribose 1-diphosphate</text>
        <dbReference type="Rhea" id="RHEA:10800"/>
        <dbReference type="ChEBI" id="CHEBI:17712"/>
        <dbReference type="ChEBI" id="CHEBI:33019"/>
        <dbReference type="ChEBI" id="CHEBI:57464"/>
        <dbReference type="ChEBI" id="CHEBI:58017"/>
        <dbReference type="EC" id="2.4.2.22"/>
    </reaction>
</comment>
<evidence type="ECO:0000256" key="6">
    <source>
        <dbReference type="NCBIfam" id="TIGR01744"/>
    </source>
</evidence>
<dbReference type="CDD" id="cd06223">
    <property type="entry name" value="PRTases_typeI"/>
    <property type="match status" value="1"/>
</dbReference>
<dbReference type="Pfam" id="PF00156">
    <property type="entry name" value="Pribosyltran"/>
    <property type="match status" value="1"/>
</dbReference>
<evidence type="ECO:0000256" key="2">
    <source>
        <dbReference type="ARBA" id="ARBA00022676"/>
    </source>
</evidence>
<reference evidence="9" key="1">
    <citation type="journal article" date="2019" name="Int. J. Syst. Evol. Microbiol.">
        <title>The Global Catalogue of Microorganisms (GCM) 10K type strain sequencing project: providing services to taxonomists for standard genome sequencing and annotation.</title>
        <authorList>
            <consortium name="The Broad Institute Genomics Platform"/>
            <consortium name="The Broad Institute Genome Sequencing Center for Infectious Disease"/>
            <person name="Wu L."/>
            <person name="Ma J."/>
        </authorList>
    </citation>
    <scope>NUCLEOTIDE SEQUENCE [LARGE SCALE GENOMIC DNA]</scope>
    <source>
        <strain evidence="9">JCM 30234</strain>
    </source>
</reference>
<name>A0ABW2UQI9_9BACI</name>
<gene>
    <name evidence="5" type="primary">xpt</name>
    <name evidence="8" type="ORF">ACFQU8_02945</name>
</gene>
<organism evidence="8 9">
    <name type="scientific">Lentibacillus kimchii</name>
    <dbReference type="NCBI Taxonomy" id="1542911"/>
    <lineage>
        <taxon>Bacteria</taxon>
        <taxon>Bacillati</taxon>
        <taxon>Bacillota</taxon>
        <taxon>Bacilli</taxon>
        <taxon>Bacillales</taxon>
        <taxon>Bacillaceae</taxon>
        <taxon>Lentibacillus</taxon>
    </lineage>
</organism>
<evidence type="ECO:0000256" key="1">
    <source>
        <dbReference type="ARBA" id="ARBA00022490"/>
    </source>
</evidence>
<dbReference type="PANTHER" id="PTHR43864">
    <property type="entry name" value="HYPOXANTHINE/GUANINE PHOSPHORIBOSYLTRANSFERASE"/>
    <property type="match status" value="1"/>
</dbReference>
<feature type="binding site" evidence="5">
    <location>
        <begin position="128"/>
        <end position="132"/>
    </location>
    <ligand>
        <name>5-phospho-alpha-D-ribose 1-diphosphate</name>
        <dbReference type="ChEBI" id="CHEBI:58017"/>
    </ligand>
</feature>
<feature type="binding site" evidence="5">
    <location>
        <position position="27"/>
    </location>
    <ligand>
        <name>xanthine</name>
        <dbReference type="ChEBI" id="CHEBI:17712"/>
    </ligand>
</feature>
<sequence>MQRLKQKIENEGVVVSESVLKVDGFLNHQIDPIMMQEIGEEFTSRFANEGVTKIVTLESSGIAPAVMAGLSLGVPVVFARKSKSLTLTDHLYSADVYSFTKQESNQISVSTDYLSKDDIVLLIDDFLANGQAVLGMVSMLEQAGSALAGIGIVIEKGFQDGGAILRSRGIQVESLAIVDSLANGEVTFRDEKASSE</sequence>
<dbReference type="HAMAP" id="MF_01184">
    <property type="entry name" value="XPRTase"/>
    <property type="match status" value="1"/>
</dbReference>
<proteinExistence type="inferred from homology"/>
<dbReference type="SUPFAM" id="SSF53271">
    <property type="entry name" value="PRTase-like"/>
    <property type="match status" value="1"/>
</dbReference>
<dbReference type="InterPro" id="IPR010079">
    <property type="entry name" value="Xanthine_PRibTrfase"/>
</dbReference>
<protein>
    <recommendedName>
        <fullName evidence="5 6">Xanthine phosphoribosyltransferase</fullName>
        <shortName evidence="5">XPRTase</shortName>
        <ecNumber evidence="5 6">2.4.2.22</ecNumber>
    </recommendedName>
</protein>
<evidence type="ECO:0000256" key="3">
    <source>
        <dbReference type="ARBA" id="ARBA00022679"/>
    </source>
</evidence>
<feature type="domain" description="Phosphoribosyltransferase" evidence="7">
    <location>
        <begin position="46"/>
        <end position="157"/>
    </location>
</feature>
<feature type="binding site" evidence="5">
    <location>
        <position position="20"/>
    </location>
    <ligand>
        <name>xanthine</name>
        <dbReference type="ChEBI" id="CHEBI:17712"/>
    </ligand>
</feature>
<dbReference type="GO" id="GO:0000310">
    <property type="term" value="F:xanthine phosphoribosyltransferase activity"/>
    <property type="evidence" value="ECO:0007669"/>
    <property type="project" value="UniProtKB-EC"/>
</dbReference>
<dbReference type="RefSeq" id="WP_382357681.1">
    <property type="nucleotide sequence ID" value="NZ_JBHTGR010000005.1"/>
</dbReference>
<dbReference type="EC" id="2.4.2.22" evidence="5 6"/>
<dbReference type="NCBIfam" id="NF006671">
    <property type="entry name" value="PRK09219.1"/>
    <property type="match status" value="1"/>
</dbReference>
<dbReference type="Gene3D" id="3.40.50.2020">
    <property type="match status" value="1"/>
</dbReference>
<accession>A0ABW2UQI9</accession>
<comment type="subunit">
    <text evidence="5">Homodimer.</text>
</comment>
<evidence type="ECO:0000313" key="8">
    <source>
        <dbReference type="EMBL" id="MFC7746197.1"/>
    </source>
</evidence>
<dbReference type="NCBIfam" id="TIGR01744">
    <property type="entry name" value="XPRTase"/>
    <property type="match status" value="1"/>
</dbReference>
<comment type="pathway">
    <text evidence="5">Purine metabolism; XMP biosynthesis via salvage pathway; XMP from xanthine: step 1/1.</text>
</comment>
<evidence type="ECO:0000256" key="4">
    <source>
        <dbReference type="ARBA" id="ARBA00022726"/>
    </source>
</evidence>
<keyword evidence="1 5" id="KW-0963">Cytoplasm</keyword>
<feature type="binding site" evidence="5">
    <location>
        <position position="156"/>
    </location>
    <ligand>
        <name>xanthine</name>
        <dbReference type="ChEBI" id="CHEBI:17712"/>
    </ligand>
</feature>
<comment type="function">
    <text evidence="5">Converts the preformed base xanthine, a product of nucleic acid breakdown, to xanthosine 5'-monophosphate (XMP), so it can be reused for RNA or DNA synthesis.</text>
</comment>
<dbReference type="PANTHER" id="PTHR43864:SF1">
    <property type="entry name" value="XANTHINE PHOSPHORIBOSYLTRANSFERASE"/>
    <property type="match status" value="1"/>
</dbReference>
<evidence type="ECO:0000313" key="9">
    <source>
        <dbReference type="Proteomes" id="UP001596620"/>
    </source>
</evidence>